<name>A0A9P6MN26_9FUNG</name>
<dbReference type="EMBL" id="JAAAID010002167">
    <property type="protein sequence ID" value="KAG0007811.1"/>
    <property type="molecule type" value="Genomic_DNA"/>
</dbReference>
<keyword evidence="14" id="KW-1185">Reference proteome</keyword>
<feature type="transmembrane region" description="Helical" evidence="11">
    <location>
        <begin position="85"/>
        <end position="107"/>
    </location>
</feature>
<feature type="compositionally biased region" description="Low complexity" evidence="10">
    <location>
        <begin position="188"/>
        <end position="212"/>
    </location>
</feature>
<evidence type="ECO:0000256" key="11">
    <source>
        <dbReference type="SAM" id="Phobius"/>
    </source>
</evidence>
<keyword evidence="6 11" id="KW-0812">Transmembrane</keyword>
<dbReference type="AlphaFoldDB" id="A0A9P6MN26"/>
<protein>
    <recommendedName>
        <fullName evidence="4">Golgi apparatus membrane protein TVP38</fullName>
    </recommendedName>
    <alternativeName>
        <fullName evidence="5">Golgi apparatus membrane protein tvp38</fullName>
    </alternativeName>
</protein>
<evidence type="ECO:0000313" key="13">
    <source>
        <dbReference type="EMBL" id="KAG0007811.1"/>
    </source>
</evidence>
<dbReference type="GO" id="GO:0000139">
    <property type="term" value="C:Golgi membrane"/>
    <property type="evidence" value="ECO:0007669"/>
    <property type="project" value="UniProtKB-SubCell"/>
</dbReference>
<accession>A0A9P6MN26</accession>
<reference evidence="13" key="1">
    <citation type="journal article" date="2020" name="Fungal Divers.">
        <title>Resolving the Mortierellaceae phylogeny through synthesis of multi-gene phylogenetics and phylogenomics.</title>
        <authorList>
            <person name="Vandepol N."/>
            <person name="Liber J."/>
            <person name="Desiro A."/>
            <person name="Na H."/>
            <person name="Kennedy M."/>
            <person name="Barry K."/>
            <person name="Grigoriev I.V."/>
            <person name="Miller A.N."/>
            <person name="O'Donnell K."/>
            <person name="Stajich J.E."/>
            <person name="Bonito G."/>
        </authorList>
    </citation>
    <scope>NUCLEOTIDE SEQUENCE</scope>
    <source>
        <strain evidence="13">NRRL 2769</strain>
    </source>
</reference>
<dbReference type="InterPro" id="IPR051076">
    <property type="entry name" value="Golgi_membrane_TVP38/TMEM64"/>
</dbReference>
<dbReference type="GO" id="GO:0000022">
    <property type="term" value="P:mitotic spindle elongation"/>
    <property type="evidence" value="ECO:0007669"/>
    <property type="project" value="TreeGrafter"/>
</dbReference>
<comment type="subcellular location">
    <subcellularLocation>
        <location evidence="2">Golgi apparatus membrane</location>
        <topology evidence="2">Multi-pass membrane protein</topology>
    </subcellularLocation>
</comment>
<evidence type="ECO:0000259" key="12">
    <source>
        <dbReference type="Pfam" id="PF09335"/>
    </source>
</evidence>
<keyword evidence="7 11" id="KW-1133">Transmembrane helix</keyword>
<comment type="function">
    <text evidence="1">Golgi membrane protein involved in vesicular trafficking and spindle migration.</text>
</comment>
<dbReference type="Proteomes" id="UP000703661">
    <property type="component" value="Unassembled WGS sequence"/>
</dbReference>
<dbReference type="GO" id="GO:0016192">
    <property type="term" value="P:vesicle-mediated transport"/>
    <property type="evidence" value="ECO:0007669"/>
    <property type="project" value="TreeGrafter"/>
</dbReference>
<keyword evidence="9 11" id="KW-0472">Membrane</keyword>
<evidence type="ECO:0000313" key="14">
    <source>
        <dbReference type="Proteomes" id="UP000703661"/>
    </source>
</evidence>
<gene>
    <name evidence="13" type="ORF">BGZ80_004197</name>
</gene>
<dbReference type="InterPro" id="IPR032816">
    <property type="entry name" value="VTT_dom"/>
</dbReference>
<evidence type="ECO:0000256" key="8">
    <source>
        <dbReference type="ARBA" id="ARBA00023034"/>
    </source>
</evidence>
<evidence type="ECO:0000256" key="2">
    <source>
        <dbReference type="ARBA" id="ARBA00004653"/>
    </source>
</evidence>
<dbReference type="Pfam" id="PF09335">
    <property type="entry name" value="VTT_dom"/>
    <property type="match status" value="1"/>
</dbReference>
<evidence type="ECO:0000256" key="1">
    <source>
        <dbReference type="ARBA" id="ARBA00002978"/>
    </source>
</evidence>
<feature type="transmembrane region" description="Helical" evidence="11">
    <location>
        <begin position="143"/>
        <end position="164"/>
    </location>
</feature>
<evidence type="ECO:0000256" key="5">
    <source>
        <dbReference type="ARBA" id="ARBA00020673"/>
    </source>
</evidence>
<evidence type="ECO:0000256" key="7">
    <source>
        <dbReference type="ARBA" id="ARBA00022989"/>
    </source>
</evidence>
<evidence type="ECO:0000256" key="4">
    <source>
        <dbReference type="ARBA" id="ARBA00013533"/>
    </source>
</evidence>
<feature type="transmembrane region" description="Helical" evidence="11">
    <location>
        <begin position="6"/>
        <end position="30"/>
    </location>
</feature>
<proteinExistence type="inferred from homology"/>
<feature type="domain" description="VTT" evidence="12">
    <location>
        <begin position="2"/>
        <end position="109"/>
    </location>
</feature>
<keyword evidence="8" id="KW-0333">Golgi apparatus</keyword>
<feature type="region of interest" description="Disordered" evidence="10">
    <location>
        <begin position="175"/>
        <end position="232"/>
    </location>
</feature>
<sequence length="357" mass="38574">MSGYVYGFGFGLAIAYTSALLGSVACFYLCRRWFKVQVIALMARKQSMKSVVKAVEKRGFKLMLLIRLAPYPFNVMNALLSATHVPLSTFVLATAISLSKLVLHVYIGSTLSSLATLPSVPSEGEDGSTAPNDSNSHGRNLKIIVMLISMLLGIGVGGYVWIVAKREIEASEGIRTERRRKRRESMRQSRSLRSSGGVAGSVLAAGAGSGRATNGRLLARSGSSGGIEQDRVPGFDLAGGSDYVGGALSMSDYQDYEEGQEDQTLVGGMGLQHRVTSPTTASRFEYGSDSEISEYLDDDEDMSDMERGVNDDEDPLLRGATEMSVRSIGQPQGSRTSEDERMGWFEQNGVDVSDKGW</sequence>
<evidence type="ECO:0000256" key="10">
    <source>
        <dbReference type="SAM" id="MobiDB-lite"/>
    </source>
</evidence>
<feature type="region of interest" description="Disordered" evidence="10">
    <location>
        <begin position="297"/>
        <end position="357"/>
    </location>
</feature>
<comment type="similarity">
    <text evidence="3">Belongs to the TVP38/TMEM64 family.</text>
</comment>
<evidence type="ECO:0000256" key="3">
    <source>
        <dbReference type="ARBA" id="ARBA00008640"/>
    </source>
</evidence>
<organism evidence="13 14">
    <name type="scientific">Entomortierella chlamydospora</name>
    <dbReference type="NCBI Taxonomy" id="101097"/>
    <lineage>
        <taxon>Eukaryota</taxon>
        <taxon>Fungi</taxon>
        <taxon>Fungi incertae sedis</taxon>
        <taxon>Mucoromycota</taxon>
        <taxon>Mortierellomycotina</taxon>
        <taxon>Mortierellomycetes</taxon>
        <taxon>Mortierellales</taxon>
        <taxon>Mortierellaceae</taxon>
        <taxon>Entomortierella</taxon>
    </lineage>
</organism>
<evidence type="ECO:0000256" key="9">
    <source>
        <dbReference type="ARBA" id="ARBA00023136"/>
    </source>
</evidence>
<comment type="caution">
    <text evidence="13">The sequence shown here is derived from an EMBL/GenBank/DDBJ whole genome shotgun (WGS) entry which is preliminary data.</text>
</comment>
<dbReference type="PANTHER" id="PTHR47549">
    <property type="entry name" value="GOLGI APPARATUS MEMBRANE PROTEIN TVP38-RELATED"/>
    <property type="match status" value="1"/>
</dbReference>
<evidence type="ECO:0000256" key="6">
    <source>
        <dbReference type="ARBA" id="ARBA00022692"/>
    </source>
</evidence>
<dbReference type="PANTHER" id="PTHR47549:SF1">
    <property type="entry name" value="GOLGI APPARATUS MEMBRANE PROTEIN TVP38"/>
    <property type="match status" value="1"/>
</dbReference>